<evidence type="ECO:0008006" key="3">
    <source>
        <dbReference type="Google" id="ProtNLM"/>
    </source>
</evidence>
<evidence type="ECO:0000313" key="1">
    <source>
        <dbReference type="EMBL" id="RAN33903.1"/>
    </source>
</evidence>
<dbReference type="Pfam" id="PF09837">
    <property type="entry name" value="DUF2064"/>
    <property type="match status" value="1"/>
</dbReference>
<dbReference type="Proteomes" id="UP000249123">
    <property type="component" value="Unassembled WGS sequence"/>
</dbReference>
<name>A0A062TWR7_9PROT</name>
<dbReference type="PANTHER" id="PTHR36529:SF1">
    <property type="entry name" value="GLYCOSYLTRANSFERASE"/>
    <property type="match status" value="1"/>
</dbReference>
<dbReference type="InterPro" id="IPR018641">
    <property type="entry name" value="Trfase_1_rSAM/seldom-assoc"/>
</dbReference>
<dbReference type="SUPFAM" id="SSF53448">
    <property type="entry name" value="Nucleotide-diphospho-sugar transferases"/>
    <property type="match status" value="1"/>
</dbReference>
<dbReference type="EMBL" id="AWFB01000016">
    <property type="protein sequence ID" value="RAN33903.1"/>
    <property type="molecule type" value="Genomic_DNA"/>
</dbReference>
<proteinExistence type="predicted"/>
<sequence>MMRRARLLIYAKPPRMGLAKTRLAAGVGRTEARRIAHFTLAQTMRTALASGCETHLYLSPRTALSESLGGLWPAHLPRHDQGPGTLTEKLAKGLSEAPNGPVLFIGTDAPDISPALIRQAVRALARNDAVLGPAEDGGFWLFGLNKRPGLPAIFQNVRWSGPHAMADLTANLPQNWCVQIMQQLQDIDEQADWKTWYRPTLRYI</sequence>
<evidence type="ECO:0000313" key="2">
    <source>
        <dbReference type="Proteomes" id="UP000249123"/>
    </source>
</evidence>
<dbReference type="PANTHER" id="PTHR36529">
    <property type="entry name" value="SLL1095 PROTEIN"/>
    <property type="match status" value="1"/>
</dbReference>
<comment type="caution">
    <text evidence="1">The sequence shown here is derived from an EMBL/GenBank/DDBJ whole genome shotgun (WGS) entry which is preliminary data.</text>
</comment>
<accession>A0A062TWR7</accession>
<protein>
    <recommendedName>
        <fullName evidence="3">Glycosyltransferase</fullName>
    </recommendedName>
</protein>
<dbReference type="InterPro" id="IPR029044">
    <property type="entry name" value="Nucleotide-diphossugar_trans"/>
</dbReference>
<reference evidence="1 2" key="1">
    <citation type="submission" date="2013-04" db="EMBL/GenBank/DDBJ databases">
        <title>Hyphomonas sp. T24B3 Genome Sequencing.</title>
        <authorList>
            <person name="Lai Q."/>
            <person name="Shao Z."/>
        </authorList>
    </citation>
    <scope>NUCLEOTIDE SEQUENCE [LARGE SCALE GENOMIC DNA]</scope>
    <source>
        <strain evidence="1 2">T24B3</strain>
    </source>
</reference>
<dbReference type="STRING" id="1280941.HY2_13720"/>
<keyword evidence="2" id="KW-1185">Reference proteome</keyword>
<dbReference type="RefSeq" id="WP_051594883.1">
    <property type="nucleotide sequence ID" value="NZ_AWFA01000025.1"/>
</dbReference>
<gene>
    <name evidence="1" type="ORF">HY3_12090</name>
</gene>
<dbReference type="AlphaFoldDB" id="A0A062TWR7"/>
<dbReference type="eggNOG" id="COG3222">
    <property type="taxonomic scope" value="Bacteria"/>
</dbReference>
<dbReference type="Gene3D" id="3.90.550.10">
    <property type="entry name" value="Spore Coat Polysaccharide Biosynthesis Protein SpsA, Chain A"/>
    <property type="match status" value="1"/>
</dbReference>
<organism evidence="1 2">
    <name type="scientific">Hyphomonas pacifica</name>
    <dbReference type="NCBI Taxonomy" id="1280941"/>
    <lineage>
        <taxon>Bacteria</taxon>
        <taxon>Pseudomonadati</taxon>
        <taxon>Pseudomonadota</taxon>
        <taxon>Alphaproteobacteria</taxon>
        <taxon>Hyphomonadales</taxon>
        <taxon>Hyphomonadaceae</taxon>
        <taxon>Hyphomonas</taxon>
    </lineage>
</organism>